<keyword evidence="2" id="KW-1133">Transmembrane helix</keyword>
<feature type="region of interest" description="Disordered" evidence="1">
    <location>
        <begin position="64"/>
        <end position="84"/>
    </location>
</feature>
<accession>A0A182LU82</accession>
<keyword evidence="2" id="KW-0472">Membrane</keyword>
<reference evidence="4" key="1">
    <citation type="submission" date="2013-09" db="EMBL/GenBank/DDBJ databases">
        <title>The Genome Sequence of Anopheles culicifacies species A.</title>
        <authorList>
            <consortium name="The Broad Institute Genomics Platform"/>
            <person name="Neafsey D.E."/>
            <person name="Besansky N."/>
            <person name="Howell P."/>
            <person name="Walton C."/>
            <person name="Young S.K."/>
            <person name="Zeng Q."/>
            <person name="Gargeya S."/>
            <person name="Fitzgerald M."/>
            <person name="Haas B."/>
            <person name="Abouelleil A."/>
            <person name="Allen A.W."/>
            <person name="Alvarado L."/>
            <person name="Arachchi H.M."/>
            <person name="Berlin A.M."/>
            <person name="Chapman S.B."/>
            <person name="Gainer-Dewar J."/>
            <person name="Goldberg J."/>
            <person name="Griggs A."/>
            <person name="Gujja S."/>
            <person name="Hansen M."/>
            <person name="Howarth C."/>
            <person name="Imamovic A."/>
            <person name="Ireland A."/>
            <person name="Larimer J."/>
            <person name="McCowan C."/>
            <person name="Murphy C."/>
            <person name="Pearson M."/>
            <person name="Poon T.W."/>
            <person name="Priest M."/>
            <person name="Roberts A."/>
            <person name="Saif S."/>
            <person name="Shea T."/>
            <person name="Sisk P."/>
            <person name="Sykes S."/>
            <person name="Wortman J."/>
            <person name="Nusbaum C."/>
            <person name="Birren B."/>
        </authorList>
    </citation>
    <scope>NUCLEOTIDE SEQUENCE [LARGE SCALE GENOMIC DNA]</scope>
    <source>
        <strain evidence="4">A-37</strain>
    </source>
</reference>
<organism evidence="3 4">
    <name type="scientific">Anopheles culicifacies</name>
    <dbReference type="NCBI Taxonomy" id="139723"/>
    <lineage>
        <taxon>Eukaryota</taxon>
        <taxon>Metazoa</taxon>
        <taxon>Ecdysozoa</taxon>
        <taxon>Arthropoda</taxon>
        <taxon>Hexapoda</taxon>
        <taxon>Insecta</taxon>
        <taxon>Pterygota</taxon>
        <taxon>Neoptera</taxon>
        <taxon>Endopterygota</taxon>
        <taxon>Diptera</taxon>
        <taxon>Nematocera</taxon>
        <taxon>Culicoidea</taxon>
        <taxon>Culicidae</taxon>
        <taxon>Anophelinae</taxon>
        <taxon>Anopheles</taxon>
        <taxon>culicifacies species complex</taxon>
    </lineage>
</organism>
<evidence type="ECO:0000256" key="2">
    <source>
        <dbReference type="SAM" id="Phobius"/>
    </source>
</evidence>
<name>A0A182LU82_9DIPT</name>
<reference evidence="3" key="2">
    <citation type="submission" date="2020-05" db="UniProtKB">
        <authorList>
            <consortium name="EnsemblMetazoa"/>
        </authorList>
    </citation>
    <scope>IDENTIFICATION</scope>
    <source>
        <strain evidence="3">A-37</strain>
    </source>
</reference>
<keyword evidence="4" id="KW-1185">Reference proteome</keyword>
<feature type="transmembrane region" description="Helical" evidence="2">
    <location>
        <begin position="42"/>
        <end position="61"/>
    </location>
</feature>
<feature type="transmembrane region" description="Helical" evidence="2">
    <location>
        <begin position="99"/>
        <end position="122"/>
    </location>
</feature>
<feature type="region of interest" description="Disordered" evidence="1">
    <location>
        <begin position="1"/>
        <end position="28"/>
    </location>
</feature>
<keyword evidence="2" id="KW-0812">Transmembrane</keyword>
<evidence type="ECO:0000313" key="4">
    <source>
        <dbReference type="Proteomes" id="UP000075883"/>
    </source>
</evidence>
<evidence type="ECO:0000256" key="1">
    <source>
        <dbReference type="SAM" id="MobiDB-lite"/>
    </source>
</evidence>
<sequence>MERKQYTKDIDGHKSSGSQENDRRTTLPGCNRYNKRLQFHTHLLLGRILLLLLTTVCGGVVETPRSGASKRAGTGSKMGSGQRRTQLRLFRPTRSARQMLMQMMMVVLMMYASSATASAIVVTGCTLR</sequence>
<protein>
    <submittedName>
        <fullName evidence="3">Uncharacterized protein</fullName>
    </submittedName>
</protein>
<feature type="compositionally biased region" description="Basic and acidic residues" evidence="1">
    <location>
        <begin position="1"/>
        <end position="25"/>
    </location>
</feature>
<dbReference type="EnsemblMetazoa" id="ACUA002091-RA">
    <property type="protein sequence ID" value="ACUA002091-PA"/>
    <property type="gene ID" value="ACUA002091"/>
</dbReference>
<dbReference type="AlphaFoldDB" id="A0A182LU82"/>
<dbReference type="VEuPathDB" id="VectorBase:ACUA002091"/>
<dbReference type="EMBL" id="AXCM01003102">
    <property type="status" value="NOT_ANNOTATED_CDS"/>
    <property type="molecule type" value="Genomic_DNA"/>
</dbReference>
<dbReference type="EMBL" id="AXCM01003103">
    <property type="status" value="NOT_ANNOTATED_CDS"/>
    <property type="molecule type" value="Genomic_DNA"/>
</dbReference>
<dbReference type="Proteomes" id="UP000075883">
    <property type="component" value="Unassembled WGS sequence"/>
</dbReference>
<evidence type="ECO:0000313" key="3">
    <source>
        <dbReference type="EnsemblMetazoa" id="ACUA002091-PA"/>
    </source>
</evidence>
<proteinExistence type="predicted"/>